<protein>
    <submittedName>
        <fullName evidence="2">Uncharacterized protein</fullName>
    </submittedName>
</protein>
<dbReference type="EMBL" id="CP136897">
    <property type="protein sequence ID" value="WOL15748.1"/>
    <property type="molecule type" value="Genomic_DNA"/>
</dbReference>
<keyword evidence="1" id="KW-0472">Membrane</keyword>
<keyword evidence="3" id="KW-1185">Reference proteome</keyword>
<sequence length="114" mass="13371">MAFYASTASLVMIPWWGIIKTYTRRWEVVSQPGYFFFESWAAKMCIGMSDGSSIHPRLFVLLFYGMLATLLWTYFEFGNGSEDVQQMVCKVLLLTYCDSNLGYLTRWLLYWIII</sequence>
<feature type="transmembrane region" description="Helical" evidence="1">
    <location>
        <begin position="58"/>
        <end position="75"/>
    </location>
</feature>
<proteinExistence type="predicted"/>
<evidence type="ECO:0000313" key="3">
    <source>
        <dbReference type="Proteomes" id="UP001327560"/>
    </source>
</evidence>
<evidence type="ECO:0000313" key="2">
    <source>
        <dbReference type="EMBL" id="WOL15748.1"/>
    </source>
</evidence>
<name>A0AAQ3QNA2_9LILI</name>
<reference evidence="2 3" key="1">
    <citation type="submission" date="2023-10" db="EMBL/GenBank/DDBJ databases">
        <title>Chromosome-scale genome assembly provides insights into flower coloration mechanisms of Canna indica.</title>
        <authorList>
            <person name="Li C."/>
        </authorList>
    </citation>
    <scope>NUCLEOTIDE SEQUENCE [LARGE SCALE GENOMIC DNA]</scope>
    <source>
        <tissue evidence="2">Flower</tissue>
    </source>
</reference>
<accession>A0AAQ3QNA2</accession>
<dbReference type="AlphaFoldDB" id="A0AAQ3QNA2"/>
<organism evidence="2 3">
    <name type="scientific">Canna indica</name>
    <name type="common">Indian-shot</name>
    <dbReference type="NCBI Taxonomy" id="4628"/>
    <lineage>
        <taxon>Eukaryota</taxon>
        <taxon>Viridiplantae</taxon>
        <taxon>Streptophyta</taxon>
        <taxon>Embryophyta</taxon>
        <taxon>Tracheophyta</taxon>
        <taxon>Spermatophyta</taxon>
        <taxon>Magnoliopsida</taxon>
        <taxon>Liliopsida</taxon>
        <taxon>Zingiberales</taxon>
        <taxon>Cannaceae</taxon>
        <taxon>Canna</taxon>
    </lineage>
</organism>
<dbReference type="Proteomes" id="UP001327560">
    <property type="component" value="Chromosome 8"/>
</dbReference>
<gene>
    <name evidence="2" type="ORF">Cni_G24529</name>
</gene>
<evidence type="ECO:0000256" key="1">
    <source>
        <dbReference type="SAM" id="Phobius"/>
    </source>
</evidence>
<keyword evidence="1" id="KW-0812">Transmembrane</keyword>
<keyword evidence="1" id="KW-1133">Transmembrane helix</keyword>